<feature type="region of interest" description="Disordered" evidence="1">
    <location>
        <begin position="346"/>
        <end position="366"/>
    </location>
</feature>
<keyword evidence="2" id="KW-0472">Membrane</keyword>
<evidence type="ECO:0000313" key="4">
    <source>
        <dbReference type="Proteomes" id="UP001286456"/>
    </source>
</evidence>
<protein>
    <submittedName>
        <fullName evidence="3">Uncharacterized protein</fullName>
    </submittedName>
</protein>
<accession>A0AAE0J2Y8</accession>
<feature type="region of interest" description="Disordered" evidence="1">
    <location>
        <begin position="23"/>
        <end position="160"/>
    </location>
</feature>
<evidence type="ECO:0000256" key="2">
    <source>
        <dbReference type="SAM" id="Phobius"/>
    </source>
</evidence>
<reference evidence="3" key="1">
    <citation type="journal article" date="2023" name="Mol. Phylogenet. Evol.">
        <title>Genome-scale phylogeny and comparative genomics of the fungal order Sordariales.</title>
        <authorList>
            <person name="Hensen N."/>
            <person name="Bonometti L."/>
            <person name="Westerberg I."/>
            <person name="Brannstrom I.O."/>
            <person name="Guillou S."/>
            <person name="Cros-Aarteil S."/>
            <person name="Calhoun S."/>
            <person name="Haridas S."/>
            <person name="Kuo A."/>
            <person name="Mondo S."/>
            <person name="Pangilinan J."/>
            <person name="Riley R."/>
            <person name="LaButti K."/>
            <person name="Andreopoulos B."/>
            <person name="Lipzen A."/>
            <person name="Chen C."/>
            <person name="Yan M."/>
            <person name="Daum C."/>
            <person name="Ng V."/>
            <person name="Clum A."/>
            <person name="Steindorff A."/>
            <person name="Ohm R.A."/>
            <person name="Martin F."/>
            <person name="Silar P."/>
            <person name="Natvig D.O."/>
            <person name="Lalanne C."/>
            <person name="Gautier V."/>
            <person name="Ament-Velasquez S.L."/>
            <person name="Kruys A."/>
            <person name="Hutchinson M.I."/>
            <person name="Powell A.J."/>
            <person name="Barry K."/>
            <person name="Miller A.N."/>
            <person name="Grigoriev I.V."/>
            <person name="Debuchy R."/>
            <person name="Gladieux P."/>
            <person name="Hiltunen Thoren M."/>
            <person name="Johannesson H."/>
        </authorList>
    </citation>
    <scope>NUCLEOTIDE SEQUENCE</scope>
    <source>
        <strain evidence="3">SMH4131-1</strain>
    </source>
</reference>
<keyword evidence="2" id="KW-1133">Transmembrane helix</keyword>
<reference evidence="3" key="2">
    <citation type="submission" date="2023-06" db="EMBL/GenBank/DDBJ databases">
        <authorList>
            <consortium name="Lawrence Berkeley National Laboratory"/>
            <person name="Haridas S."/>
            <person name="Hensen N."/>
            <person name="Bonometti L."/>
            <person name="Westerberg I."/>
            <person name="Brannstrom I.O."/>
            <person name="Guillou S."/>
            <person name="Cros-Aarteil S."/>
            <person name="Calhoun S."/>
            <person name="Kuo A."/>
            <person name="Mondo S."/>
            <person name="Pangilinan J."/>
            <person name="Riley R."/>
            <person name="Labutti K."/>
            <person name="Andreopoulos B."/>
            <person name="Lipzen A."/>
            <person name="Chen C."/>
            <person name="Yanf M."/>
            <person name="Daum C."/>
            <person name="Ng V."/>
            <person name="Clum A."/>
            <person name="Steindorff A."/>
            <person name="Ohm R."/>
            <person name="Martin F."/>
            <person name="Silar P."/>
            <person name="Natvig D."/>
            <person name="Lalanne C."/>
            <person name="Gautier V."/>
            <person name="Ament-Velasquez S.L."/>
            <person name="Kruys A."/>
            <person name="Hutchinson M.I."/>
            <person name="Powell A.J."/>
            <person name="Barry K."/>
            <person name="Miller A.N."/>
            <person name="Grigoriev I.V."/>
            <person name="Debuchy R."/>
            <person name="Gladieux P."/>
            <person name="Thoren M.H."/>
            <person name="Johannesson H."/>
        </authorList>
    </citation>
    <scope>NUCLEOTIDE SEQUENCE</scope>
    <source>
        <strain evidence="3">SMH4131-1</strain>
    </source>
</reference>
<keyword evidence="4" id="KW-1185">Reference proteome</keyword>
<feature type="region of interest" description="Disordered" evidence="1">
    <location>
        <begin position="175"/>
        <end position="195"/>
    </location>
</feature>
<feature type="region of interest" description="Disordered" evidence="1">
    <location>
        <begin position="382"/>
        <end position="452"/>
    </location>
</feature>
<dbReference type="Proteomes" id="UP001286456">
    <property type="component" value="Unassembled WGS sequence"/>
</dbReference>
<feature type="compositionally biased region" description="Low complexity" evidence="1">
    <location>
        <begin position="179"/>
        <end position="195"/>
    </location>
</feature>
<gene>
    <name evidence="3" type="ORF">B0T19DRAFT_470577</name>
</gene>
<sequence>MVRLRRREVRPQYLREDDVTVRRRHLEARDGSIHVERDDDSLSSASDDDDDEITLTIIPVPAATTLPVVAAPELDPTVPANPDKESKTKKEKESKTEEDKATKTEKEKSPKTDFDNDLETEPKTSDGVSTTFAISTTTSRPTLSRNSPSTTINSPSGSTATGVLVGSTSLLATPTAIASNENSNTTTSPSNRGLSSGAKAGIAIGTIAGVAILVALFLFFRKRYIARFNQTVPAQNPPFNGNVAQSRGPPDARTQSQILDELMAASYAHQNGGAAPAPAASFNAFPNGYMADEKESDGSYPVTIIQPIPQRQPELRTSFASWLRRHHPLKLNPLSTRGSMFSVASRATGTESNYRDTMAPDADQVPPMPAMPALAMHSAMYKSAQPGDRPNYKSGWSESSDGTAASSRASEMPLSEGNTSIFRMYGGERPTDSYQQPQFEPKRASSPVLGRM</sequence>
<feature type="compositionally biased region" description="Basic and acidic residues" evidence="1">
    <location>
        <begin position="23"/>
        <end position="37"/>
    </location>
</feature>
<evidence type="ECO:0000313" key="3">
    <source>
        <dbReference type="EMBL" id="KAK3335286.1"/>
    </source>
</evidence>
<feature type="transmembrane region" description="Helical" evidence="2">
    <location>
        <begin position="200"/>
        <end position="220"/>
    </location>
</feature>
<dbReference type="EMBL" id="JAUEPO010000001">
    <property type="protein sequence ID" value="KAK3335286.1"/>
    <property type="molecule type" value="Genomic_DNA"/>
</dbReference>
<evidence type="ECO:0000256" key="1">
    <source>
        <dbReference type="SAM" id="MobiDB-lite"/>
    </source>
</evidence>
<feature type="compositionally biased region" description="Polar residues" evidence="1">
    <location>
        <begin position="126"/>
        <end position="160"/>
    </location>
</feature>
<feature type="compositionally biased region" description="Polar residues" evidence="1">
    <location>
        <begin position="394"/>
        <end position="409"/>
    </location>
</feature>
<proteinExistence type="predicted"/>
<comment type="caution">
    <text evidence="3">The sequence shown here is derived from an EMBL/GenBank/DDBJ whole genome shotgun (WGS) entry which is preliminary data.</text>
</comment>
<name>A0AAE0J2Y8_9PEZI</name>
<organism evidence="3 4">
    <name type="scientific">Cercophora scortea</name>
    <dbReference type="NCBI Taxonomy" id="314031"/>
    <lineage>
        <taxon>Eukaryota</taxon>
        <taxon>Fungi</taxon>
        <taxon>Dikarya</taxon>
        <taxon>Ascomycota</taxon>
        <taxon>Pezizomycotina</taxon>
        <taxon>Sordariomycetes</taxon>
        <taxon>Sordariomycetidae</taxon>
        <taxon>Sordariales</taxon>
        <taxon>Lasiosphaeriaceae</taxon>
        <taxon>Cercophora</taxon>
    </lineage>
</organism>
<feature type="compositionally biased region" description="Low complexity" evidence="1">
    <location>
        <begin position="59"/>
        <end position="72"/>
    </location>
</feature>
<feature type="compositionally biased region" description="Basic and acidic residues" evidence="1">
    <location>
        <begin position="82"/>
        <end position="124"/>
    </location>
</feature>
<dbReference type="AlphaFoldDB" id="A0AAE0J2Y8"/>
<feature type="compositionally biased region" description="Acidic residues" evidence="1">
    <location>
        <begin position="38"/>
        <end position="53"/>
    </location>
</feature>
<keyword evidence="2" id="KW-0812">Transmembrane</keyword>